<keyword evidence="4" id="KW-0347">Helicase</keyword>
<dbReference type="SUPFAM" id="SSF52540">
    <property type="entry name" value="P-loop containing nucleoside triphosphate hydrolases"/>
    <property type="match status" value="2"/>
</dbReference>
<dbReference type="RefSeq" id="WP_230269178.1">
    <property type="nucleotide sequence ID" value="NZ_JAJKFU010000006.1"/>
</dbReference>
<organism evidence="4 5">
    <name type="scientific">Blastopirellula sediminis</name>
    <dbReference type="NCBI Taxonomy" id="2894196"/>
    <lineage>
        <taxon>Bacteria</taxon>
        <taxon>Pseudomonadati</taxon>
        <taxon>Planctomycetota</taxon>
        <taxon>Planctomycetia</taxon>
        <taxon>Pirellulales</taxon>
        <taxon>Pirellulaceae</taxon>
        <taxon>Blastopirellula</taxon>
    </lineage>
</organism>
<dbReference type="InterPro" id="IPR027417">
    <property type="entry name" value="P-loop_NTPase"/>
</dbReference>
<feature type="domain" description="Helicase C-terminal" evidence="3">
    <location>
        <begin position="350"/>
        <end position="499"/>
    </location>
</feature>
<keyword evidence="1" id="KW-0378">Hydrolase</keyword>
<protein>
    <submittedName>
        <fullName evidence="4">DEAD/DEAH box helicase</fullName>
    </submittedName>
</protein>
<feature type="domain" description="Helicase ATP-binding" evidence="2">
    <location>
        <begin position="100"/>
        <end position="260"/>
    </location>
</feature>
<dbReference type="InterPro" id="IPR038718">
    <property type="entry name" value="SNF2-like_sf"/>
</dbReference>
<dbReference type="CDD" id="cd18793">
    <property type="entry name" value="SF2_C_SNF"/>
    <property type="match status" value="1"/>
</dbReference>
<dbReference type="Gene3D" id="3.40.50.300">
    <property type="entry name" value="P-loop containing nucleotide triphosphate hydrolases"/>
    <property type="match status" value="1"/>
</dbReference>
<keyword evidence="4" id="KW-0547">Nucleotide-binding</keyword>
<dbReference type="Proteomes" id="UP001139103">
    <property type="component" value="Unassembled WGS sequence"/>
</dbReference>
<sequence length="525" mass="58576">MVGHDEYRIVLNEAAQSVQRLEPPLDWDALRNEYRDRFAEYSAVLEAGLEGRHVDDATSAPAQQGRHGSVPAQIAERVEAVVLSLDSLDVDLRGYQEFGAKYLVHQKRTVLGDEMGLGKTIQALAAMTHLHNVEDANWFMVVCPASIIGNWSREIEKRSKFSARILHGAQRQDQLHRWMTSGGVAVTSFETLRAMIDQINMPIHLLIADEAHYLKNRATKRNANIRQLAQLSDRIALMTGTALENHPKEFAELVRICDHQLGSNLANAVTNSLGLPGMARRFETLVAPAYLRRNQTDVLRELPECIEIEEWITLSDPELRHYANQVHSRNAMAMRQAANGGAGGNAKLERLSELVDEYRDAGRKLVIFSFFRNTLDAIGDLLGAHHRIDGSVPAIRRSAIIDQFTNAKGFAAMVCQIEAGGVGINLQSASVVVLFEPQYKPTTEWQAIKRAHRMGQTNRVIVHRFLARETIDESLRQLVAKKAAIFDDYARNSAVKDASPAAVDTSETQITQQLVEMELRRIGAA</sequence>
<dbReference type="InterPro" id="IPR014001">
    <property type="entry name" value="Helicase_ATP-bd"/>
</dbReference>
<dbReference type="SMART" id="SM00487">
    <property type="entry name" value="DEXDc"/>
    <property type="match status" value="1"/>
</dbReference>
<dbReference type="CDD" id="cd17919">
    <property type="entry name" value="DEXHc_Snf"/>
    <property type="match status" value="1"/>
</dbReference>
<dbReference type="InterPro" id="IPR049730">
    <property type="entry name" value="SNF2/RAD54-like_C"/>
</dbReference>
<evidence type="ECO:0000313" key="4">
    <source>
        <dbReference type="EMBL" id="MCC9627099.1"/>
    </source>
</evidence>
<dbReference type="GO" id="GO:0005524">
    <property type="term" value="F:ATP binding"/>
    <property type="evidence" value="ECO:0007669"/>
    <property type="project" value="InterPro"/>
</dbReference>
<dbReference type="Pfam" id="PF00271">
    <property type="entry name" value="Helicase_C"/>
    <property type="match status" value="1"/>
</dbReference>
<reference evidence="4" key="1">
    <citation type="submission" date="2021-11" db="EMBL/GenBank/DDBJ databases">
        <title>Genome sequence.</title>
        <authorList>
            <person name="Sun Q."/>
        </authorList>
    </citation>
    <scope>NUCLEOTIDE SEQUENCE</scope>
    <source>
        <strain evidence="4">JC732</strain>
    </source>
</reference>
<accession>A0A9X1MHL0</accession>
<dbReference type="GO" id="GO:0016787">
    <property type="term" value="F:hydrolase activity"/>
    <property type="evidence" value="ECO:0007669"/>
    <property type="project" value="UniProtKB-KW"/>
</dbReference>
<dbReference type="SMART" id="SM00490">
    <property type="entry name" value="HELICc"/>
    <property type="match status" value="1"/>
</dbReference>
<keyword evidence="4" id="KW-0067">ATP-binding</keyword>
<dbReference type="AlphaFoldDB" id="A0A9X1MHL0"/>
<dbReference type="PROSITE" id="PS51192">
    <property type="entry name" value="HELICASE_ATP_BIND_1"/>
    <property type="match status" value="1"/>
</dbReference>
<evidence type="ECO:0000259" key="3">
    <source>
        <dbReference type="PROSITE" id="PS51194"/>
    </source>
</evidence>
<dbReference type="GO" id="GO:0004386">
    <property type="term" value="F:helicase activity"/>
    <property type="evidence" value="ECO:0007669"/>
    <property type="project" value="UniProtKB-KW"/>
</dbReference>
<comment type="caution">
    <text evidence="4">The sequence shown here is derived from an EMBL/GenBank/DDBJ whole genome shotgun (WGS) entry which is preliminary data.</text>
</comment>
<dbReference type="PROSITE" id="PS51194">
    <property type="entry name" value="HELICASE_CTER"/>
    <property type="match status" value="1"/>
</dbReference>
<gene>
    <name evidence="4" type="ORF">LOC68_01650</name>
</gene>
<dbReference type="Pfam" id="PF00176">
    <property type="entry name" value="SNF2-rel_dom"/>
    <property type="match status" value="1"/>
</dbReference>
<dbReference type="EMBL" id="JAJKFT010000002">
    <property type="protein sequence ID" value="MCC9627099.1"/>
    <property type="molecule type" value="Genomic_DNA"/>
</dbReference>
<evidence type="ECO:0000259" key="2">
    <source>
        <dbReference type="PROSITE" id="PS51192"/>
    </source>
</evidence>
<dbReference type="InterPro" id="IPR001650">
    <property type="entry name" value="Helicase_C-like"/>
</dbReference>
<keyword evidence="5" id="KW-1185">Reference proteome</keyword>
<dbReference type="PANTHER" id="PTHR10799">
    <property type="entry name" value="SNF2/RAD54 HELICASE FAMILY"/>
    <property type="match status" value="1"/>
</dbReference>
<proteinExistence type="predicted"/>
<name>A0A9X1MHL0_9BACT</name>
<evidence type="ECO:0000313" key="5">
    <source>
        <dbReference type="Proteomes" id="UP001139103"/>
    </source>
</evidence>
<dbReference type="Gene3D" id="3.40.50.10810">
    <property type="entry name" value="Tandem AAA-ATPase domain"/>
    <property type="match status" value="1"/>
</dbReference>
<evidence type="ECO:0000256" key="1">
    <source>
        <dbReference type="ARBA" id="ARBA00022801"/>
    </source>
</evidence>
<dbReference type="InterPro" id="IPR000330">
    <property type="entry name" value="SNF2_N"/>
</dbReference>